<organism evidence="2 3">
    <name type="scientific">Phanerochaete sordida</name>
    <dbReference type="NCBI Taxonomy" id="48140"/>
    <lineage>
        <taxon>Eukaryota</taxon>
        <taxon>Fungi</taxon>
        <taxon>Dikarya</taxon>
        <taxon>Basidiomycota</taxon>
        <taxon>Agaricomycotina</taxon>
        <taxon>Agaricomycetes</taxon>
        <taxon>Polyporales</taxon>
        <taxon>Phanerochaetaceae</taxon>
        <taxon>Phanerochaete</taxon>
    </lineage>
</organism>
<dbReference type="OrthoDB" id="2562239at2759"/>
<dbReference type="AlphaFoldDB" id="A0A9P3GH56"/>
<keyword evidence="1" id="KW-0472">Membrane</keyword>
<sequence length="222" mass="24679">MLLAKVFTLLRSLVMNALDERLPSDTHALLELRKPDEDPKSRTEVYVEDAGVDTEERARMRRRFMIVFRAVSAAVLLVVILGIVSGNTYTKAETDSGKATLVKVLRQAATVISFLLVLFQHGLLVYVYYTIRRIRRVALLQLFATSAIVIIVPIYHLIIMSNKTTSLTSTERGSQNTSVDKVAFYVLQAAPEFLASAALLSTNVKIMFGMGWFGGRQHAGEA</sequence>
<feature type="transmembrane region" description="Helical" evidence="1">
    <location>
        <begin position="66"/>
        <end position="84"/>
    </location>
</feature>
<evidence type="ECO:0000313" key="2">
    <source>
        <dbReference type="EMBL" id="GJE94910.1"/>
    </source>
</evidence>
<comment type="caution">
    <text evidence="2">The sequence shown here is derived from an EMBL/GenBank/DDBJ whole genome shotgun (WGS) entry which is preliminary data.</text>
</comment>
<keyword evidence="1" id="KW-1133">Transmembrane helix</keyword>
<gene>
    <name evidence="2" type="ORF">PsYK624_110860</name>
</gene>
<protein>
    <submittedName>
        <fullName evidence="2">Uncharacterized protein</fullName>
    </submittedName>
</protein>
<evidence type="ECO:0000256" key="1">
    <source>
        <dbReference type="SAM" id="Phobius"/>
    </source>
</evidence>
<feature type="transmembrane region" description="Helical" evidence="1">
    <location>
        <begin position="139"/>
        <end position="162"/>
    </location>
</feature>
<name>A0A9P3GH56_9APHY</name>
<keyword evidence="1" id="KW-0812">Transmembrane</keyword>
<evidence type="ECO:0000313" key="3">
    <source>
        <dbReference type="Proteomes" id="UP000703269"/>
    </source>
</evidence>
<dbReference type="Proteomes" id="UP000703269">
    <property type="component" value="Unassembled WGS sequence"/>
</dbReference>
<dbReference type="EMBL" id="BPQB01000044">
    <property type="protein sequence ID" value="GJE94910.1"/>
    <property type="molecule type" value="Genomic_DNA"/>
</dbReference>
<proteinExistence type="predicted"/>
<accession>A0A9P3GH56</accession>
<keyword evidence="3" id="KW-1185">Reference proteome</keyword>
<feature type="transmembrane region" description="Helical" evidence="1">
    <location>
        <begin position="104"/>
        <end position="127"/>
    </location>
</feature>
<reference evidence="2 3" key="1">
    <citation type="submission" date="2021-08" db="EMBL/GenBank/DDBJ databases">
        <title>Draft Genome Sequence of Phanerochaete sordida strain YK-624.</title>
        <authorList>
            <person name="Mori T."/>
            <person name="Dohra H."/>
            <person name="Suzuki T."/>
            <person name="Kawagishi H."/>
            <person name="Hirai H."/>
        </authorList>
    </citation>
    <scope>NUCLEOTIDE SEQUENCE [LARGE SCALE GENOMIC DNA]</scope>
    <source>
        <strain evidence="2 3">YK-624</strain>
    </source>
</reference>